<protein>
    <submittedName>
        <fullName evidence="2">Uncharacterized protein</fullName>
    </submittedName>
</protein>
<reference evidence="2" key="1">
    <citation type="submission" date="2018-05" db="EMBL/GenBank/DDBJ databases">
        <authorList>
            <person name="Lanie J.A."/>
            <person name="Ng W.-L."/>
            <person name="Kazmierczak K.M."/>
            <person name="Andrzejewski T.M."/>
            <person name="Davidsen T.M."/>
            <person name="Wayne K.J."/>
            <person name="Tettelin H."/>
            <person name="Glass J.I."/>
            <person name="Rusch D."/>
            <person name="Podicherti R."/>
            <person name="Tsui H.-C.T."/>
            <person name="Winkler M.E."/>
        </authorList>
    </citation>
    <scope>NUCLEOTIDE SEQUENCE</scope>
</reference>
<gene>
    <name evidence="2" type="ORF">METZ01_LOCUS441562</name>
</gene>
<sequence>MPTLMPDQLEEIASQLLQGAGAPG</sequence>
<dbReference type="AlphaFoldDB" id="A0A382Z1U1"/>
<organism evidence="2">
    <name type="scientific">marine metagenome</name>
    <dbReference type="NCBI Taxonomy" id="408172"/>
    <lineage>
        <taxon>unclassified sequences</taxon>
        <taxon>metagenomes</taxon>
        <taxon>ecological metagenomes</taxon>
    </lineage>
</organism>
<evidence type="ECO:0000256" key="1">
    <source>
        <dbReference type="SAM" id="MobiDB-lite"/>
    </source>
</evidence>
<feature type="non-terminal residue" evidence="2">
    <location>
        <position position="24"/>
    </location>
</feature>
<evidence type="ECO:0000313" key="2">
    <source>
        <dbReference type="EMBL" id="SVD88708.1"/>
    </source>
</evidence>
<dbReference type="EMBL" id="UINC01179826">
    <property type="protein sequence ID" value="SVD88708.1"/>
    <property type="molecule type" value="Genomic_DNA"/>
</dbReference>
<accession>A0A382Z1U1</accession>
<feature type="region of interest" description="Disordered" evidence="1">
    <location>
        <begin position="1"/>
        <end position="24"/>
    </location>
</feature>
<name>A0A382Z1U1_9ZZZZ</name>
<proteinExistence type="predicted"/>